<protein>
    <submittedName>
        <fullName evidence="2">Uncharacterized protein</fullName>
    </submittedName>
</protein>
<organism evidence="2 3">
    <name type="scientific">Sporolactobacillus inulinus CASD</name>
    <dbReference type="NCBI Taxonomy" id="1069536"/>
    <lineage>
        <taxon>Bacteria</taxon>
        <taxon>Bacillati</taxon>
        <taxon>Bacillota</taxon>
        <taxon>Bacilli</taxon>
        <taxon>Bacillales</taxon>
        <taxon>Sporolactobacillaceae</taxon>
        <taxon>Sporolactobacillus</taxon>
    </lineage>
</organism>
<reference evidence="2 3" key="1">
    <citation type="journal article" date="2011" name="J. Bacteriol.">
        <title>Draft genome sequence of Sporolactobacillus inulinus strain CASD, an efficient D-lactic acid-producing bacterium with high-concentration lactate tolerance capability.</title>
        <authorList>
            <person name="Yu B."/>
            <person name="Su F."/>
            <person name="Wang L."/>
            <person name="Xu K."/>
            <person name="Zhao B."/>
            <person name="Xu P."/>
        </authorList>
    </citation>
    <scope>NUCLEOTIDE SEQUENCE [LARGE SCALE GENOMIC DNA]</scope>
    <source>
        <strain evidence="2 3">CASD</strain>
    </source>
</reference>
<keyword evidence="1" id="KW-0812">Transmembrane</keyword>
<accession>A0A0U1QQ18</accession>
<evidence type="ECO:0000256" key="1">
    <source>
        <dbReference type="SAM" id="Phobius"/>
    </source>
</evidence>
<dbReference type="Proteomes" id="UP000035553">
    <property type="component" value="Unassembled WGS sequence"/>
</dbReference>
<proteinExistence type="predicted"/>
<gene>
    <name evidence="2" type="ORF">SINU_05690</name>
</gene>
<keyword evidence="1" id="KW-1133">Transmembrane helix</keyword>
<feature type="transmembrane region" description="Helical" evidence="1">
    <location>
        <begin position="27"/>
        <end position="48"/>
    </location>
</feature>
<keyword evidence="1" id="KW-0472">Membrane</keyword>
<comment type="caution">
    <text evidence="2">The sequence shown here is derived from an EMBL/GenBank/DDBJ whole genome shotgun (WGS) entry which is preliminary data.</text>
</comment>
<sequence length="72" mass="7822">MEDNKNEKDYAEYNHDNKMVRFGGKPAIIVSVFAGVSLVGLVGGITYIMARNPEATKEVVTKALKGVTKHVA</sequence>
<dbReference type="RefSeq" id="WP_010026691.1">
    <property type="nucleotide sequence ID" value="NZ_AFVQ02000069.1"/>
</dbReference>
<dbReference type="EMBL" id="AFVQ02000069">
    <property type="protein sequence ID" value="KLI02890.1"/>
    <property type="molecule type" value="Genomic_DNA"/>
</dbReference>
<dbReference type="AlphaFoldDB" id="A0A0U1QQ18"/>
<name>A0A0U1QQ18_9BACL</name>
<evidence type="ECO:0000313" key="3">
    <source>
        <dbReference type="Proteomes" id="UP000035553"/>
    </source>
</evidence>
<dbReference type="OrthoDB" id="2887584at2"/>
<evidence type="ECO:0000313" key="2">
    <source>
        <dbReference type="EMBL" id="KLI02890.1"/>
    </source>
</evidence>
<keyword evidence="3" id="KW-1185">Reference proteome</keyword>
<dbReference type="STRING" id="1069536.SINU_05690"/>